<evidence type="ECO:0000313" key="3">
    <source>
        <dbReference type="Proteomes" id="UP001164929"/>
    </source>
</evidence>
<accession>A0AAD6W6L3</accession>
<name>A0AAD6W6L3_9ROSI</name>
<reference evidence="2 3" key="1">
    <citation type="journal article" date="2023" name="Mol. Ecol. Resour.">
        <title>Chromosome-level genome assembly of a triploid poplar Populus alba 'Berolinensis'.</title>
        <authorList>
            <person name="Chen S."/>
            <person name="Yu Y."/>
            <person name="Wang X."/>
            <person name="Wang S."/>
            <person name="Zhang T."/>
            <person name="Zhou Y."/>
            <person name="He R."/>
            <person name="Meng N."/>
            <person name="Wang Y."/>
            <person name="Liu W."/>
            <person name="Liu Z."/>
            <person name="Liu J."/>
            <person name="Guo Q."/>
            <person name="Huang H."/>
            <person name="Sederoff R.R."/>
            <person name="Wang G."/>
            <person name="Qu G."/>
            <person name="Chen S."/>
        </authorList>
    </citation>
    <scope>NUCLEOTIDE SEQUENCE [LARGE SCALE GENOMIC DNA]</scope>
    <source>
        <strain evidence="2">SC-2020</strain>
    </source>
</reference>
<sequence length="116" mass="13505">MQQFSLKKCMFKHIINSPYTPSPNKPSRDWNPCSFMPSFRQQSSLHPMKGSVVLKPKKKLQQMEADKARRAKDPGKKRKLNHQYHYNLDRHKTTETGNDKQLEVVVNPPRVMLSSA</sequence>
<dbReference type="Proteomes" id="UP001164929">
    <property type="component" value="Chromosome 4"/>
</dbReference>
<feature type="compositionally biased region" description="Basic and acidic residues" evidence="1">
    <location>
        <begin position="64"/>
        <end position="74"/>
    </location>
</feature>
<feature type="compositionally biased region" description="Basic and acidic residues" evidence="1">
    <location>
        <begin position="87"/>
        <end position="101"/>
    </location>
</feature>
<proteinExistence type="predicted"/>
<comment type="caution">
    <text evidence="2">The sequence shown here is derived from an EMBL/GenBank/DDBJ whole genome shotgun (WGS) entry which is preliminary data.</text>
</comment>
<evidence type="ECO:0000256" key="1">
    <source>
        <dbReference type="SAM" id="MobiDB-lite"/>
    </source>
</evidence>
<gene>
    <name evidence="2" type="ORF">NC653_011174</name>
</gene>
<protein>
    <submittedName>
        <fullName evidence="2">Uncharacterized protein</fullName>
    </submittedName>
</protein>
<organism evidence="2 3">
    <name type="scientific">Populus alba x Populus x berolinensis</name>
    <dbReference type="NCBI Taxonomy" id="444605"/>
    <lineage>
        <taxon>Eukaryota</taxon>
        <taxon>Viridiplantae</taxon>
        <taxon>Streptophyta</taxon>
        <taxon>Embryophyta</taxon>
        <taxon>Tracheophyta</taxon>
        <taxon>Spermatophyta</taxon>
        <taxon>Magnoliopsida</taxon>
        <taxon>eudicotyledons</taxon>
        <taxon>Gunneridae</taxon>
        <taxon>Pentapetalae</taxon>
        <taxon>rosids</taxon>
        <taxon>fabids</taxon>
        <taxon>Malpighiales</taxon>
        <taxon>Salicaceae</taxon>
        <taxon>Saliceae</taxon>
        <taxon>Populus</taxon>
    </lineage>
</organism>
<dbReference type="EMBL" id="JAQIZT010000004">
    <property type="protein sequence ID" value="KAJ7000636.1"/>
    <property type="molecule type" value="Genomic_DNA"/>
</dbReference>
<dbReference type="AlphaFoldDB" id="A0AAD6W6L3"/>
<evidence type="ECO:0000313" key="2">
    <source>
        <dbReference type="EMBL" id="KAJ7000636.1"/>
    </source>
</evidence>
<keyword evidence="3" id="KW-1185">Reference proteome</keyword>
<feature type="region of interest" description="Disordered" evidence="1">
    <location>
        <begin position="58"/>
        <end position="101"/>
    </location>
</feature>